<sequence length="88" mass="9340">MKTSVPSPSGLLYLVIASSGLSLLLCIGWLLRPAYGISRRMSSLPSSQPLYCSSVISSWAESRRTRLTISASTSGSRCLAAGSLHSHI</sequence>
<protein>
    <submittedName>
        <fullName evidence="2">Uncharacterized protein</fullName>
    </submittedName>
</protein>
<keyword evidence="1" id="KW-0812">Transmembrane</keyword>
<reference evidence="2" key="1">
    <citation type="submission" date="2023-06" db="EMBL/GenBank/DDBJ databases">
        <title>Genome-scale phylogeny and comparative genomics of the fungal order Sordariales.</title>
        <authorList>
            <consortium name="Lawrence Berkeley National Laboratory"/>
            <person name="Hensen N."/>
            <person name="Bonometti L."/>
            <person name="Westerberg I."/>
            <person name="Brannstrom I.O."/>
            <person name="Guillou S."/>
            <person name="Cros-Aarteil S."/>
            <person name="Calhoun S."/>
            <person name="Haridas S."/>
            <person name="Kuo A."/>
            <person name="Mondo S."/>
            <person name="Pangilinan J."/>
            <person name="Riley R."/>
            <person name="Labutti K."/>
            <person name="Andreopoulos B."/>
            <person name="Lipzen A."/>
            <person name="Chen C."/>
            <person name="Yanf M."/>
            <person name="Daum C."/>
            <person name="Ng V."/>
            <person name="Clum A."/>
            <person name="Steindorff A."/>
            <person name="Ohm R."/>
            <person name="Martin F."/>
            <person name="Silar P."/>
            <person name="Natvig D."/>
            <person name="Lalanne C."/>
            <person name="Gautier V."/>
            <person name="Ament-Velasquez S.L."/>
            <person name="Kruys A."/>
            <person name="Hutchinson M.I."/>
            <person name="Powell A.J."/>
            <person name="Barry K."/>
            <person name="Miller A.N."/>
            <person name="Grigoriev I.V."/>
            <person name="Debuchy R."/>
            <person name="Gladieux P."/>
            <person name="Thoren M.H."/>
            <person name="Johannesson H."/>
        </authorList>
    </citation>
    <scope>NUCLEOTIDE SEQUENCE</scope>
    <source>
        <strain evidence="2">CBS 540.89</strain>
    </source>
</reference>
<proteinExistence type="predicted"/>
<keyword evidence="1" id="KW-0472">Membrane</keyword>
<gene>
    <name evidence="2" type="ORF">B0T21DRAFT_448917</name>
</gene>
<feature type="transmembrane region" description="Helical" evidence="1">
    <location>
        <begin position="12"/>
        <end position="31"/>
    </location>
</feature>
<dbReference type="Proteomes" id="UP001172159">
    <property type="component" value="Unassembled WGS sequence"/>
</dbReference>
<evidence type="ECO:0000313" key="2">
    <source>
        <dbReference type="EMBL" id="KAK0742201.1"/>
    </source>
</evidence>
<evidence type="ECO:0000256" key="1">
    <source>
        <dbReference type="SAM" id="Phobius"/>
    </source>
</evidence>
<keyword evidence="3" id="KW-1185">Reference proteome</keyword>
<comment type="caution">
    <text evidence="2">The sequence shown here is derived from an EMBL/GenBank/DDBJ whole genome shotgun (WGS) entry which is preliminary data.</text>
</comment>
<accession>A0AA40K1C6</accession>
<keyword evidence="1" id="KW-1133">Transmembrane helix</keyword>
<name>A0AA40K1C6_9PEZI</name>
<dbReference type="AlphaFoldDB" id="A0AA40K1C6"/>
<organism evidence="2 3">
    <name type="scientific">Apiosordaria backusii</name>
    <dbReference type="NCBI Taxonomy" id="314023"/>
    <lineage>
        <taxon>Eukaryota</taxon>
        <taxon>Fungi</taxon>
        <taxon>Dikarya</taxon>
        <taxon>Ascomycota</taxon>
        <taxon>Pezizomycotina</taxon>
        <taxon>Sordariomycetes</taxon>
        <taxon>Sordariomycetidae</taxon>
        <taxon>Sordariales</taxon>
        <taxon>Lasiosphaeriaceae</taxon>
        <taxon>Apiosordaria</taxon>
    </lineage>
</organism>
<dbReference type="EMBL" id="JAUKTV010000003">
    <property type="protein sequence ID" value="KAK0742201.1"/>
    <property type="molecule type" value="Genomic_DNA"/>
</dbReference>
<evidence type="ECO:0000313" key="3">
    <source>
        <dbReference type="Proteomes" id="UP001172159"/>
    </source>
</evidence>